<dbReference type="EMBL" id="BARW01015609">
    <property type="protein sequence ID" value="GAI96763.1"/>
    <property type="molecule type" value="Genomic_DNA"/>
</dbReference>
<dbReference type="AlphaFoldDB" id="X1SUY1"/>
<accession>X1SUY1</accession>
<name>X1SUY1_9ZZZZ</name>
<organism evidence="1">
    <name type="scientific">marine sediment metagenome</name>
    <dbReference type="NCBI Taxonomy" id="412755"/>
    <lineage>
        <taxon>unclassified sequences</taxon>
        <taxon>metagenomes</taxon>
        <taxon>ecological metagenomes</taxon>
    </lineage>
</organism>
<evidence type="ECO:0000313" key="1">
    <source>
        <dbReference type="EMBL" id="GAI96763.1"/>
    </source>
</evidence>
<protein>
    <submittedName>
        <fullName evidence="1">Uncharacterized protein</fullName>
    </submittedName>
</protein>
<sequence length="74" mass="7905">MTTYINGVPVAVAPAAHQATHQKGAADALAGTIAVTQVEVGDIVFANNWRFTETENGIALLDEKGNIIRRWENG</sequence>
<reference evidence="1" key="1">
    <citation type="journal article" date="2014" name="Front. Microbiol.">
        <title>High frequency of phylogenetically diverse reductive dehalogenase-homologous genes in deep subseafloor sedimentary metagenomes.</title>
        <authorList>
            <person name="Kawai M."/>
            <person name="Futagami T."/>
            <person name="Toyoda A."/>
            <person name="Takaki Y."/>
            <person name="Nishi S."/>
            <person name="Hori S."/>
            <person name="Arai W."/>
            <person name="Tsubouchi T."/>
            <person name="Morono Y."/>
            <person name="Uchiyama I."/>
            <person name="Ito T."/>
            <person name="Fujiyama A."/>
            <person name="Inagaki F."/>
            <person name="Takami H."/>
        </authorList>
    </citation>
    <scope>NUCLEOTIDE SEQUENCE</scope>
    <source>
        <strain evidence="1">Expedition CK06-06</strain>
    </source>
</reference>
<gene>
    <name evidence="1" type="ORF">S12H4_27351</name>
</gene>
<proteinExistence type="predicted"/>
<comment type="caution">
    <text evidence="1">The sequence shown here is derived from an EMBL/GenBank/DDBJ whole genome shotgun (WGS) entry which is preliminary data.</text>
</comment>